<proteinExistence type="predicted"/>
<feature type="domain" description="HNH/Endo VII superfamily nuclease toxins" evidence="3">
    <location>
        <begin position="1558"/>
        <end position="1627"/>
    </location>
</feature>
<dbReference type="PANTHER" id="PTHR32305:SF15">
    <property type="entry name" value="PROTEIN RHSA-RELATED"/>
    <property type="match status" value="1"/>
</dbReference>
<dbReference type="InterPro" id="IPR028048">
    <property type="entry name" value="Tox-HNH-EHHH"/>
</dbReference>
<reference evidence="7 8" key="1">
    <citation type="submission" date="2018-11" db="EMBL/GenBank/DDBJ databases">
        <title>Microbial catabolism of amino acid.</title>
        <authorList>
            <person name="Hibi M."/>
            <person name="Ogawa J."/>
        </authorList>
    </citation>
    <scope>NUCLEOTIDE SEQUENCE [LARGE SCALE GENOMIC DNA]</scope>
    <source>
        <strain evidence="7 8">C31-06</strain>
    </source>
</reference>
<dbReference type="NCBIfam" id="TIGR01643">
    <property type="entry name" value="YD_repeat_2x"/>
    <property type="match status" value="11"/>
</dbReference>
<comment type="caution">
    <text evidence="7">The sequence shown here is derived from an EMBL/GenBank/DDBJ whole genome shotgun (WGS) entry which is preliminary data.</text>
</comment>
<feature type="region of interest" description="Disordered" evidence="2">
    <location>
        <begin position="1601"/>
        <end position="1629"/>
    </location>
</feature>
<feature type="domain" description="DUF6531" evidence="4">
    <location>
        <begin position="469"/>
        <end position="540"/>
    </location>
</feature>
<dbReference type="Pfam" id="PF15657">
    <property type="entry name" value="Tox-HNH-EHHH"/>
    <property type="match status" value="1"/>
</dbReference>
<dbReference type="InterPro" id="IPR006530">
    <property type="entry name" value="YD"/>
</dbReference>
<protein>
    <submittedName>
        <fullName evidence="7">Rhs protein</fullName>
    </submittedName>
</protein>
<evidence type="ECO:0000313" key="7">
    <source>
        <dbReference type="EMBL" id="GCE39966.1"/>
    </source>
</evidence>
<dbReference type="InterPro" id="IPR056823">
    <property type="entry name" value="TEN-like_YD-shell"/>
</dbReference>
<organism evidence="7 8">
    <name type="scientific">Rhodococcus wratislaviensis</name>
    <name type="common">Tsukamurella wratislaviensis</name>
    <dbReference type="NCBI Taxonomy" id="44752"/>
    <lineage>
        <taxon>Bacteria</taxon>
        <taxon>Bacillati</taxon>
        <taxon>Actinomycetota</taxon>
        <taxon>Actinomycetes</taxon>
        <taxon>Mycobacteriales</taxon>
        <taxon>Nocardiaceae</taxon>
        <taxon>Rhodococcus</taxon>
    </lineage>
</organism>
<keyword evidence="8" id="KW-1185">Reference proteome</keyword>
<dbReference type="PANTHER" id="PTHR32305">
    <property type="match status" value="1"/>
</dbReference>
<sequence>MSWLSDTWDDAKGAIDDFGDAAEDAIESTVENVGQAVDSGLDSAAGLAHRVGADGIADTLTDLGDEIASATGGPVDELDLGQTENPKELIRGEPSAIAEATTTLTDLATSIGSTGDALRTVDAADWTGSAADGFNDVFDKQPGLWHDAADAMNSAAQTLVSWGHTVEAAQARAADAVARWKQADDEERAKKSAYNALTGEQQADHPLVDTWTAMRDEAREILRGARADRDGVAGQVSGALAGATASAPTEPPFTERWMNNLGDATEGTPLGVANFYSGLLTGLSGIVQFVRQVNPSDTYNMTHPAEYQAGLSNLATGIVIAAADPGTVVSTMVGDIRKNPLEFAGSLTGDALLTAATGGAGAGVAGARTAVRILDTAGDLGNGARFLDDIADVSHIPKPDTPHLESPTPHTDTHPASADPAPGPESRAPEPAHPGPAEHAGADSGANDAAHDAGPETDRTSNQNCEGRDPVDVATGEFLLPETDLTLPGVLPLVVGRRHRSGYRFGRWFGPTWSSTVDMRVVVEEPGVTLLAEDGVMLTYPHPEVGIPVMPDSGQRWPLCRTDTGGYHVHDPDRGLTWHFAPKPELEGLDSALGNLAISAVTDRHRNRILFRYDASGAPVEMSHSGGYRVLVDTRAGRIVGLSVVDGDDATRVRRFDYTDGQLTTIVKGDGGSTRYTYDADGRMLSWNDGNGNRMVNTYDADGRVVRQNGTGGILDSSFEYHRNAESQGSTTVVTDSTGAATVHGFDSDLRLRDIVDATGSRTHTDYNARREPLRVVGPDGAATSCLYTADGDVARITRPDGHVVAIDYSGPHQPATIHHPDGTKSRQEWDEQGNLVAVVDAAGSRTRYEYDAAGNLTSITDAAGARTFVECNQAGLPTTVTDANGAVTRITRDGFGRPTTLTDPTGQTTNYRWSSDGRLVARTHPDGAVETWAYDGEGNLLAHTDAVGATTTYEYGAFDLLAARTDPDGSTTTYGWDTERRLVSVTNSLGATWSYRHDAVGRLVEETNFLGATTTYTYDGAGRVASVTPATGITQWHTYDILGRVTDVHADTGEHLHYDHDLAGRVTSAATGTGDRDAHTLTFAYSPTGQLLSETVDDNPASQFEYDAVGRRTNRSSPTGSETTWQWDAAGNPLRLTTDGHHLTFGHDAVGRLTDWRVGEVAVHRRHTSRGQLAGQDVIAHPASTLNLGLDTSPSVQSRALRQDAYAYRPDGYLVDHTVRRDATDAVQRSFGLDQVGRITAVVQDGHATEQYRYDPLGNITDSGSGSERREYLGNLLVRDGRTRFHYDSVGRLIRKTTTRLSHAPDVWHYRYNAFDQLTDVTTPDDRHWHYTYDALGRRTTKQRLDRDGTVHDLIRYTWDGTHLLEQSSGDTTTRWNYQHGTYTPLTQAVSRTSPAHTDHLSDQRAVDTEFYAIVTDLVGTPVELVDPHTAHPVADATTDLWGNTTWHGTTDTPLRFPGQYHDPETGLHYNLHRYYNPHTARYITQDPLGLAPSPNPNTYPHNPTGWTDPLGLVPAACDGVSRNSALNQAKQDAGIPRSQHPFELNRIPMTDRFDRNILGDNGLPIMTREYSYQLPDGRVIIIQDHGAGHMFGDGGIGDQGPHFNVRPDGDTRSGNVPGTLEHYPFRS</sequence>
<dbReference type="OrthoDB" id="9765204at2"/>
<dbReference type="InterPro" id="IPR031325">
    <property type="entry name" value="RHS_repeat"/>
</dbReference>
<dbReference type="NCBIfam" id="TIGR03696">
    <property type="entry name" value="Rhs_assc_core"/>
    <property type="match status" value="1"/>
</dbReference>
<dbReference type="PRINTS" id="PR00394">
    <property type="entry name" value="RHSPROTEIN"/>
</dbReference>
<dbReference type="InterPro" id="IPR045351">
    <property type="entry name" value="DUF6531"/>
</dbReference>
<evidence type="ECO:0000256" key="2">
    <source>
        <dbReference type="SAM" id="MobiDB-lite"/>
    </source>
</evidence>
<name>A0A402C8N3_RHOWR</name>
<evidence type="ECO:0000256" key="1">
    <source>
        <dbReference type="ARBA" id="ARBA00022737"/>
    </source>
</evidence>
<dbReference type="InterPro" id="IPR022385">
    <property type="entry name" value="Rhs_assc_core"/>
</dbReference>
<accession>A0A402C8N3</accession>
<feature type="region of interest" description="Disordered" evidence="2">
    <location>
        <begin position="393"/>
        <end position="470"/>
    </location>
</feature>
<feature type="domain" description="Putative T7SS secretion signal" evidence="5">
    <location>
        <begin position="23"/>
        <end position="251"/>
    </location>
</feature>
<dbReference type="Proteomes" id="UP000287519">
    <property type="component" value="Unassembled WGS sequence"/>
</dbReference>
<evidence type="ECO:0000259" key="6">
    <source>
        <dbReference type="Pfam" id="PF25023"/>
    </source>
</evidence>
<evidence type="ECO:0000259" key="4">
    <source>
        <dbReference type="Pfam" id="PF20148"/>
    </source>
</evidence>
<dbReference type="Pfam" id="PF21725">
    <property type="entry name" value="T7SS_signal"/>
    <property type="match status" value="1"/>
</dbReference>
<dbReference type="InterPro" id="IPR049082">
    <property type="entry name" value="T7SS_signal"/>
</dbReference>
<evidence type="ECO:0000313" key="8">
    <source>
        <dbReference type="Proteomes" id="UP000287519"/>
    </source>
</evidence>
<dbReference type="Pfam" id="PF05593">
    <property type="entry name" value="RHS_repeat"/>
    <property type="match status" value="4"/>
</dbReference>
<dbReference type="InterPro" id="IPR050708">
    <property type="entry name" value="T6SS_VgrG/RHS"/>
</dbReference>
<gene>
    <name evidence="7" type="ORF">Rhow_003609</name>
</gene>
<dbReference type="EMBL" id="BHYM01000034">
    <property type="protein sequence ID" value="GCE39966.1"/>
    <property type="molecule type" value="Genomic_DNA"/>
</dbReference>
<dbReference type="InterPro" id="IPR011044">
    <property type="entry name" value="Quino_amine_DH_bsu"/>
</dbReference>
<feature type="compositionally biased region" description="Basic and acidic residues" evidence="2">
    <location>
        <begin position="449"/>
        <end position="459"/>
    </location>
</feature>
<dbReference type="Pfam" id="PF25023">
    <property type="entry name" value="TEN_YD-shell"/>
    <property type="match status" value="2"/>
</dbReference>
<feature type="domain" description="Teneurin-like YD-shell" evidence="6">
    <location>
        <begin position="987"/>
        <end position="1137"/>
    </location>
</feature>
<dbReference type="RefSeq" id="WP_124392324.1">
    <property type="nucleotide sequence ID" value="NZ_BHYM01000034.1"/>
</dbReference>
<dbReference type="Pfam" id="PF20148">
    <property type="entry name" value="DUF6531"/>
    <property type="match status" value="1"/>
</dbReference>
<dbReference type="SUPFAM" id="SSF50969">
    <property type="entry name" value="YVTN repeat-like/Quinoprotein amine dehydrogenase"/>
    <property type="match status" value="1"/>
</dbReference>
<dbReference type="Gene3D" id="2.180.10.10">
    <property type="entry name" value="RHS repeat-associated core"/>
    <property type="match status" value="4"/>
</dbReference>
<evidence type="ECO:0000259" key="5">
    <source>
        <dbReference type="Pfam" id="PF21725"/>
    </source>
</evidence>
<keyword evidence="1" id="KW-0677">Repeat</keyword>
<evidence type="ECO:0000259" key="3">
    <source>
        <dbReference type="Pfam" id="PF15657"/>
    </source>
</evidence>
<feature type="domain" description="Teneurin-like YD-shell" evidence="6">
    <location>
        <begin position="1234"/>
        <end position="1488"/>
    </location>
</feature>